<organism evidence="2 3">
    <name type="scientific">Tanacetum coccineum</name>
    <dbReference type="NCBI Taxonomy" id="301880"/>
    <lineage>
        <taxon>Eukaryota</taxon>
        <taxon>Viridiplantae</taxon>
        <taxon>Streptophyta</taxon>
        <taxon>Embryophyta</taxon>
        <taxon>Tracheophyta</taxon>
        <taxon>Spermatophyta</taxon>
        <taxon>Magnoliopsida</taxon>
        <taxon>eudicotyledons</taxon>
        <taxon>Gunneridae</taxon>
        <taxon>Pentapetalae</taxon>
        <taxon>asterids</taxon>
        <taxon>campanulids</taxon>
        <taxon>Asterales</taxon>
        <taxon>Asteraceae</taxon>
        <taxon>Asteroideae</taxon>
        <taxon>Anthemideae</taxon>
        <taxon>Anthemidinae</taxon>
        <taxon>Tanacetum</taxon>
    </lineage>
</organism>
<keyword evidence="3" id="KW-1185">Reference proteome</keyword>
<gene>
    <name evidence="2" type="ORF">Tco_0702718</name>
</gene>
<accession>A0ABQ4XY62</accession>
<comment type="caution">
    <text evidence="2">The sequence shown here is derived from an EMBL/GenBank/DDBJ whole genome shotgun (WGS) entry which is preliminary data.</text>
</comment>
<evidence type="ECO:0000259" key="1">
    <source>
        <dbReference type="Pfam" id="PF07727"/>
    </source>
</evidence>
<reference evidence="2" key="1">
    <citation type="journal article" date="2022" name="Int. J. Mol. Sci.">
        <title>Draft Genome of Tanacetum Coccineum: Genomic Comparison of Closely Related Tanacetum-Family Plants.</title>
        <authorList>
            <person name="Yamashiro T."/>
            <person name="Shiraishi A."/>
            <person name="Nakayama K."/>
            <person name="Satake H."/>
        </authorList>
    </citation>
    <scope>NUCLEOTIDE SEQUENCE</scope>
</reference>
<dbReference type="Pfam" id="PF07727">
    <property type="entry name" value="RVT_2"/>
    <property type="match status" value="1"/>
</dbReference>
<feature type="domain" description="Reverse transcriptase Ty1/copia-type" evidence="1">
    <location>
        <begin position="3"/>
        <end position="40"/>
    </location>
</feature>
<evidence type="ECO:0000313" key="3">
    <source>
        <dbReference type="Proteomes" id="UP001151760"/>
    </source>
</evidence>
<dbReference type="InterPro" id="IPR013103">
    <property type="entry name" value="RVT_2"/>
</dbReference>
<name>A0ABQ4XY62_9ASTR</name>
<dbReference type="EMBL" id="BQNB010009894">
    <property type="protein sequence ID" value="GJS69877.1"/>
    <property type="molecule type" value="Genomic_DNA"/>
</dbReference>
<protein>
    <submittedName>
        <fullName evidence="2">Retrovirus-related pol polyprotein from transposon TNT 1-94</fullName>
    </submittedName>
</protein>
<evidence type="ECO:0000313" key="2">
    <source>
        <dbReference type="EMBL" id="GJS69877.1"/>
    </source>
</evidence>
<dbReference type="Proteomes" id="UP001151760">
    <property type="component" value="Unassembled WGS sequence"/>
</dbReference>
<proteinExistence type="predicted"/>
<reference evidence="2" key="2">
    <citation type="submission" date="2022-01" db="EMBL/GenBank/DDBJ databases">
        <authorList>
            <person name="Yamashiro T."/>
            <person name="Shiraishi A."/>
            <person name="Satake H."/>
            <person name="Nakayama K."/>
        </authorList>
    </citation>
    <scope>NUCLEOTIDE SEQUENCE</scope>
</reference>
<sequence length="109" mass="12070">MDMVVYQMDVKTAFMNGNLREEVYVSHPDGFVDKDKPNHVGSHIVHTQETGKELPLDSSIALTEFADADNAGCQDTRRSTSGSMQFLGVGIISGHQNGRKALRFPVFDR</sequence>